<dbReference type="InterPro" id="IPR036034">
    <property type="entry name" value="PDZ_sf"/>
</dbReference>
<evidence type="ECO:0000259" key="3">
    <source>
        <dbReference type="SMART" id="SM00228"/>
    </source>
</evidence>
<name>A0AAE0G1Y1_9CHLO</name>
<keyword evidence="2" id="KW-0812">Transmembrane</keyword>
<proteinExistence type="predicted"/>
<feature type="region of interest" description="Disordered" evidence="1">
    <location>
        <begin position="250"/>
        <end position="274"/>
    </location>
</feature>
<gene>
    <name evidence="4" type="ORF">CYMTET_21748</name>
</gene>
<evidence type="ECO:0000256" key="1">
    <source>
        <dbReference type="SAM" id="MobiDB-lite"/>
    </source>
</evidence>
<accession>A0AAE0G1Y1</accession>
<comment type="caution">
    <text evidence="4">The sequence shown here is derived from an EMBL/GenBank/DDBJ whole genome shotgun (WGS) entry which is preliminary data.</text>
</comment>
<evidence type="ECO:0000313" key="4">
    <source>
        <dbReference type="EMBL" id="KAK3269828.1"/>
    </source>
</evidence>
<feature type="domain" description="PDZ" evidence="3">
    <location>
        <begin position="360"/>
        <end position="440"/>
    </location>
</feature>
<dbReference type="InterPro" id="IPR001478">
    <property type="entry name" value="PDZ"/>
</dbReference>
<dbReference type="SUPFAM" id="SSF50156">
    <property type="entry name" value="PDZ domain-like"/>
    <property type="match status" value="1"/>
</dbReference>
<reference evidence="4 5" key="1">
    <citation type="journal article" date="2015" name="Genome Biol. Evol.">
        <title>Comparative Genomics of a Bacterivorous Green Alga Reveals Evolutionary Causalities and Consequences of Phago-Mixotrophic Mode of Nutrition.</title>
        <authorList>
            <person name="Burns J.A."/>
            <person name="Paasch A."/>
            <person name="Narechania A."/>
            <person name="Kim E."/>
        </authorList>
    </citation>
    <scope>NUCLEOTIDE SEQUENCE [LARGE SCALE GENOMIC DNA]</scope>
    <source>
        <strain evidence="4 5">PLY_AMNH</strain>
    </source>
</reference>
<dbReference type="Pfam" id="PF17820">
    <property type="entry name" value="PDZ_6"/>
    <property type="match status" value="1"/>
</dbReference>
<dbReference type="InterPro" id="IPR041489">
    <property type="entry name" value="PDZ_6"/>
</dbReference>
<protein>
    <recommendedName>
        <fullName evidence="3">PDZ domain-containing protein</fullName>
    </recommendedName>
</protein>
<feature type="region of interest" description="Disordered" evidence="1">
    <location>
        <begin position="319"/>
        <end position="352"/>
    </location>
</feature>
<evidence type="ECO:0000313" key="5">
    <source>
        <dbReference type="Proteomes" id="UP001190700"/>
    </source>
</evidence>
<dbReference type="EMBL" id="LGRX02010716">
    <property type="protein sequence ID" value="KAK3269828.1"/>
    <property type="molecule type" value="Genomic_DNA"/>
</dbReference>
<sequence length="455" mass="50450">MFPCGLTEKLVQFQEERHGTEFSCVCSLGAPRNADSLRNRSATAHFYRTYILVNFSTGRQPCVLPLQELTRVSQADGSRTIFASVKKDVRYWAEVSVTGLSPPKFRRQIVLHWVARRWMMFTERKIALRSLQIATAPSPQPGSGLLRRSSSGADRGRALSLLPLVKKSEKAGAIISAHKDVPRAMKHVVFKYGPTLLSKVFFLFKLYTNFFLQIVRSIWLLGALVIMVVRLSAKCVMVLVRLFPRKEQPSAAALPTQPQHEDTQSVQPPLHDVRPSQLPLESAIKTATSNLLHRRDFNGAGDKAYDGLQYRLLTSAHKRNSSEDPLAQVLSPRLKKESPHSPQPSPRSPRGDTGAYFGLGMLLLKIKPALAANYLDHHGAPPEGGMLVIEVHEGSRAKRANMCAGDLIVLVDGTPVFSADDVKRLCSKNDCATLKIRRPDGSSVLHERILPAPYA</sequence>
<keyword evidence="2" id="KW-0472">Membrane</keyword>
<evidence type="ECO:0000256" key="2">
    <source>
        <dbReference type="SAM" id="Phobius"/>
    </source>
</evidence>
<dbReference type="SMART" id="SM00228">
    <property type="entry name" value="PDZ"/>
    <property type="match status" value="1"/>
</dbReference>
<feature type="transmembrane region" description="Helical" evidence="2">
    <location>
        <begin position="218"/>
        <end position="240"/>
    </location>
</feature>
<dbReference type="AlphaFoldDB" id="A0AAE0G1Y1"/>
<dbReference type="Proteomes" id="UP001190700">
    <property type="component" value="Unassembled WGS sequence"/>
</dbReference>
<keyword evidence="2" id="KW-1133">Transmembrane helix</keyword>
<organism evidence="4 5">
    <name type="scientific">Cymbomonas tetramitiformis</name>
    <dbReference type="NCBI Taxonomy" id="36881"/>
    <lineage>
        <taxon>Eukaryota</taxon>
        <taxon>Viridiplantae</taxon>
        <taxon>Chlorophyta</taxon>
        <taxon>Pyramimonadophyceae</taxon>
        <taxon>Pyramimonadales</taxon>
        <taxon>Pyramimonadaceae</taxon>
        <taxon>Cymbomonas</taxon>
    </lineage>
</organism>
<keyword evidence="5" id="KW-1185">Reference proteome</keyword>
<dbReference type="Gene3D" id="2.30.42.10">
    <property type="match status" value="1"/>
</dbReference>